<gene>
    <name evidence="2" type="ORF">METZ01_LOCUS184473</name>
</gene>
<protein>
    <recommendedName>
        <fullName evidence="1">Glucose/Sorbosone dehydrogenase domain-containing protein</fullName>
    </recommendedName>
</protein>
<dbReference type="Gene3D" id="1.20.1290.10">
    <property type="entry name" value="AhpD-like"/>
    <property type="match status" value="1"/>
</dbReference>
<evidence type="ECO:0000259" key="1">
    <source>
        <dbReference type="Pfam" id="PF07995"/>
    </source>
</evidence>
<dbReference type="InterPro" id="IPR029032">
    <property type="entry name" value="AhpD-like"/>
</dbReference>
<organism evidence="2">
    <name type="scientific">marine metagenome</name>
    <dbReference type="NCBI Taxonomy" id="408172"/>
    <lineage>
        <taxon>unclassified sequences</taxon>
        <taxon>metagenomes</taxon>
        <taxon>ecological metagenomes</taxon>
    </lineage>
</organism>
<proteinExistence type="predicted"/>
<dbReference type="Gene3D" id="2.120.10.30">
    <property type="entry name" value="TolB, C-terminal domain"/>
    <property type="match status" value="1"/>
</dbReference>
<evidence type="ECO:0000313" key="2">
    <source>
        <dbReference type="EMBL" id="SVB31619.1"/>
    </source>
</evidence>
<dbReference type="EMBL" id="UINC01036920">
    <property type="protein sequence ID" value="SVB31619.1"/>
    <property type="molecule type" value="Genomic_DNA"/>
</dbReference>
<name>A0A382D0J9_9ZZZZ</name>
<dbReference type="InterPro" id="IPR012938">
    <property type="entry name" value="Glc/Sorbosone_DH"/>
</dbReference>
<dbReference type="SUPFAM" id="SSF69118">
    <property type="entry name" value="AhpD-like"/>
    <property type="match status" value="1"/>
</dbReference>
<sequence>MTFYTGEHFPAWQGNLFVGSMRVGELAHTGHLQRIVFNRRGQEIRRESLLAELKQRIRDVRPGPDGYLYLLTEEDDAVLLRIEPARAITEIPGSIIPARRLTEPRVAPLAEAEWNAEQRAVIAKHAPNGNPGNALKTLARIPALADRVFPMLTYVANDSTLLPRHRTLLILRAAWLTQNANLWATYASRADETGLTAEEVLNVARGPVSATNPTGWTEFEGFLIGMADELFR</sequence>
<feature type="non-terminal residue" evidence="2">
    <location>
        <position position="1"/>
    </location>
</feature>
<reference evidence="2" key="1">
    <citation type="submission" date="2018-05" db="EMBL/GenBank/DDBJ databases">
        <authorList>
            <person name="Lanie J.A."/>
            <person name="Ng W.-L."/>
            <person name="Kazmierczak K.M."/>
            <person name="Andrzejewski T.M."/>
            <person name="Davidsen T.M."/>
            <person name="Wayne K.J."/>
            <person name="Tettelin H."/>
            <person name="Glass J.I."/>
            <person name="Rusch D."/>
            <person name="Podicherti R."/>
            <person name="Tsui H.-C.T."/>
            <person name="Winkler M.E."/>
        </authorList>
    </citation>
    <scope>NUCLEOTIDE SEQUENCE</scope>
</reference>
<feature type="non-terminal residue" evidence="2">
    <location>
        <position position="232"/>
    </location>
</feature>
<dbReference type="AlphaFoldDB" id="A0A382D0J9"/>
<accession>A0A382D0J9</accession>
<feature type="domain" description="Glucose/Sorbosone dehydrogenase" evidence="1">
    <location>
        <begin position="1"/>
        <end position="81"/>
    </location>
</feature>
<dbReference type="Pfam" id="PF07995">
    <property type="entry name" value="GSDH"/>
    <property type="match status" value="1"/>
</dbReference>
<dbReference type="InterPro" id="IPR011042">
    <property type="entry name" value="6-blade_b-propeller_TolB-like"/>
</dbReference>